<dbReference type="Pfam" id="PF01032">
    <property type="entry name" value="FecCD"/>
    <property type="match status" value="1"/>
</dbReference>
<reference evidence="9 10" key="1">
    <citation type="submission" date="2016-05" db="EMBL/GenBank/DDBJ databases">
        <title>Microbial solvent formation.</title>
        <authorList>
            <person name="Poehlein A."/>
            <person name="Montoya Solano J.D."/>
            <person name="Flitsch S."/>
            <person name="Krabben P."/>
            <person name="Duerre P."/>
            <person name="Daniel R."/>
        </authorList>
    </citation>
    <scope>NUCLEOTIDE SEQUENCE [LARGE SCALE GENOMIC DNA]</scope>
    <source>
        <strain evidence="9 10">L1-8</strain>
    </source>
</reference>
<dbReference type="GO" id="GO:0005886">
    <property type="term" value="C:plasma membrane"/>
    <property type="evidence" value="ECO:0007669"/>
    <property type="project" value="UniProtKB-SubCell"/>
</dbReference>
<dbReference type="CDD" id="cd06550">
    <property type="entry name" value="TM_ABC_iron-siderophores_like"/>
    <property type="match status" value="1"/>
</dbReference>
<dbReference type="EMBL" id="LZYZ01000006">
    <property type="protein sequence ID" value="OOM10379.1"/>
    <property type="molecule type" value="Genomic_DNA"/>
</dbReference>
<dbReference type="AlphaFoldDB" id="A0A1S8N1I8"/>
<evidence type="ECO:0000313" key="10">
    <source>
        <dbReference type="Proteomes" id="UP000191154"/>
    </source>
</evidence>
<dbReference type="PANTHER" id="PTHR30472:SF37">
    <property type="entry name" value="FE(3+) DICITRATE TRANSPORT SYSTEM PERMEASE PROTEIN FECD-RELATED"/>
    <property type="match status" value="1"/>
</dbReference>
<evidence type="ECO:0000313" key="9">
    <source>
        <dbReference type="EMBL" id="OOM10379.1"/>
    </source>
</evidence>
<dbReference type="RefSeq" id="WP_077866089.1">
    <property type="nucleotide sequence ID" value="NZ_LZYZ01000006.1"/>
</dbReference>
<evidence type="ECO:0000256" key="4">
    <source>
        <dbReference type="ARBA" id="ARBA00022475"/>
    </source>
</evidence>
<evidence type="ECO:0000256" key="6">
    <source>
        <dbReference type="ARBA" id="ARBA00022989"/>
    </source>
</evidence>
<evidence type="ECO:0000256" key="1">
    <source>
        <dbReference type="ARBA" id="ARBA00004651"/>
    </source>
</evidence>
<feature type="transmembrane region" description="Helical" evidence="8">
    <location>
        <begin position="62"/>
        <end position="83"/>
    </location>
</feature>
<dbReference type="InterPro" id="IPR037294">
    <property type="entry name" value="ABC_BtuC-like"/>
</dbReference>
<feature type="transmembrane region" description="Helical" evidence="8">
    <location>
        <begin position="235"/>
        <end position="262"/>
    </location>
</feature>
<keyword evidence="3" id="KW-0813">Transport</keyword>
<name>A0A1S8N1I8_CLOSA</name>
<evidence type="ECO:0000256" key="7">
    <source>
        <dbReference type="ARBA" id="ARBA00023136"/>
    </source>
</evidence>
<feature type="transmembrane region" description="Helical" evidence="8">
    <location>
        <begin position="146"/>
        <end position="165"/>
    </location>
</feature>
<dbReference type="Gene3D" id="1.10.3470.10">
    <property type="entry name" value="ABC transporter involved in vitamin B12 uptake, BtuC"/>
    <property type="match status" value="1"/>
</dbReference>
<dbReference type="PANTHER" id="PTHR30472">
    <property type="entry name" value="FERRIC ENTEROBACTIN TRANSPORT SYSTEM PERMEASE PROTEIN"/>
    <property type="match status" value="1"/>
</dbReference>
<dbReference type="Proteomes" id="UP000191154">
    <property type="component" value="Unassembled WGS sequence"/>
</dbReference>
<dbReference type="SUPFAM" id="SSF81345">
    <property type="entry name" value="ABC transporter involved in vitamin B12 uptake, BtuC"/>
    <property type="match status" value="1"/>
</dbReference>
<gene>
    <name evidence="9" type="primary">yfhA</name>
    <name evidence="9" type="ORF">CLOSAC_30000</name>
</gene>
<dbReference type="GO" id="GO:0022857">
    <property type="term" value="F:transmembrane transporter activity"/>
    <property type="evidence" value="ECO:0007669"/>
    <property type="project" value="InterPro"/>
</dbReference>
<evidence type="ECO:0000256" key="8">
    <source>
        <dbReference type="SAM" id="Phobius"/>
    </source>
</evidence>
<keyword evidence="5 8" id="KW-0812">Transmembrane</keyword>
<evidence type="ECO:0000256" key="5">
    <source>
        <dbReference type="ARBA" id="ARBA00022692"/>
    </source>
</evidence>
<accession>A0A1S8N1I8</accession>
<feature type="transmembrane region" description="Helical" evidence="8">
    <location>
        <begin position="303"/>
        <end position="324"/>
    </location>
</feature>
<sequence length="328" mass="34751">MIRKNNPIRWITIIFILVVILSIINLSIGAVLISPKDIILSFLGNDIRGNSLILENYRIPRTILAILIGSSLAVSGTIFQGILGNPLASPDVIGITKGSGLAAAIILVLFPKSSVMALPIAAFIGAALIAMLIYIFSFMQGARPTVIALVGVALGAICNAAIQYLMVKNTMGINVALVWLSGSLWGRSMTEVYMLLPWTMILLPVAFFSSNKLDILSFGDDIATSLGENVKVLRILLLVLAVALTGSSVAIAGTIGFVGLIAPHMARQIVGTKHKLLIPTSAILGAILILISDSIGKGLFIPIEIPTGIVTSIIGAPYFLYLLVKNKQ</sequence>
<comment type="caution">
    <text evidence="9">The sequence shown here is derived from an EMBL/GenBank/DDBJ whole genome shotgun (WGS) entry which is preliminary data.</text>
</comment>
<proteinExistence type="inferred from homology"/>
<keyword evidence="6 8" id="KW-1133">Transmembrane helix</keyword>
<comment type="similarity">
    <text evidence="2">Belongs to the binding-protein-dependent transport system permease family. FecCD subfamily.</text>
</comment>
<feature type="transmembrane region" description="Helical" evidence="8">
    <location>
        <begin position="274"/>
        <end position="291"/>
    </location>
</feature>
<feature type="transmembrane region" description="Helical" evidence="8">
    <location>
        <begin position="92"/>
        <end position="110"/>
    </location>
</feature>
<dbReference type="GO" id="GO:0033214">
    <property type="term" value="P:siderophore-iron import into cell"/>
    <property type="evidence" value="ECO:0007669"/>
    <property type="project" value="TreeGrafter"/>
</dbReference>
<keyword evidence="7 8" id="KW-0472">Membrane</keyword>
<dbReference type="FunFam" id="1.10.3470.10:FF:000001">
    <property type="entry name" value="Vitamin B12 ABC transporter permease BtuC"/>
    <property type="match status" value="1"/>
</dbReference>
<evidence type="ECO:0000256" key="2">
    <source>
        <dbReference type="ARBA" id="ARBA00007935"/>
    </source>
</evidence>
<organism evidence="9 10">
    <name type="scientific">Clostridium saccharobutylicum</name>
    <dbReference type="NCBI Taxonomy" id="169679"/>
    <lineage>
        <taxon>Bacteria</taxon>
        <taxon>Bacillati</taxon>
        <taxon>Bacillota</taxon>
        <taxon>Clostridia</taxon>
        <taxon>Eubacteriales</taxon>
        <taxon>Clostridiaceae</taxon>
        <taxon>Clostridium</taxon>
    </lineage>
</organism>
<keyword evidence="4" id="KW-1003">Cell membrane</keyword>
<protein>
    <submittedName>
        <fullName evidence="9">Putative siderophore transport system permease protein YfhA</fullName>
    </submittedName>
</protein>
<comment type="subcellular location">
    <subcellularLocation>
        <location evidence="1">Cell membrane</location>
        <topology evidence="1">Multi-pass membrane protein</topology>
    </subcellularLocation>
</comment>
<feature type="transmembrane region" description="Helical" evidence="8">
    <location>
        <begin position="12"/>
        <end position="33"/>
    </location>
</feature>
<feature type="transmembrane region" description="Helical" evidence="8">
    <location>
        <begin position="116"/>
        <end position="139"/>
    </location>
</feature>
<dbReference type="InterPro" id="IPR000522">
    <property type="entry name" value="ABC_transptr_permease_BtuC"/>
</dbReference>
<evidence type="ECO:0000256" key="3">
    <source>
        <dbReference type="ARBA" id="ARBA00022448"/>
    </source>
</evidence>